<organism evidence="3 4">
    <name type="scientific">Agaribacillus aureus</name>
    <dbReference type="NCBI Taxonomy" id="3051825"/>
    <lineage>
        <taxon>Bacteria</taxon>
        <taxon>Pseudomonadati</taxon>
        <taxon>Bacteroidota</taxon>
        <taxon>Cytophagia</taxon>
        <taxon>Cytophagales</taxon>
        <taxon>Splendidivirgaceae</taxon>
        <taxon>Agaribacillus</taxon>
    </lineage>
</organism>
<dbReference type="Proteomes" id="UP001172083">
    <property type="component" value="Unassembled WGS sequence"/>
</dbReference>
<dbReference type="InterPro" id="IPR005804">
    <property type="entry name" value="FA_desaturase_dom"/>
</dbReference>
<keyword evidence="1" id="KW-0472">Membrane</keyword>
<dbReference type="GO" id="GO:0016491">
    <property type="term" value="F:oxidoreductase activity"/>
    <property type="evidence" value="ECO:0007669"/>
    <property type="project" value="UniProtKB-KW"/>
</dbReference>
<name>A0ABT8L7Z8_9BACT</name>
<evidence type="ECO:0000313" key="3">
    <source>
        <dbReference type="EMBL" id="MDN5212900.1"/>
    </source>
</evidence>
<keyword evidence="1" id="KW-1133">Transmembrane helix</keyword>
<keyword evidence="4" id="KW-1185">Reference proteome</keyword>
<dbReference type="RefSeq" id="WP_346758217.1">
    <property type="nucleotide sequence ID" value="NZ_JAUJEB010000001.1"/>
</dbReference>
<comment type="caution">
    <text evidence="3">The sequence shown here is derived from an EMBL/GenBank/DDBJ whole genome shotgun (WGS) entry which is preliminary data.</text>
</comment>
<feature type="transmembrane region" description="Helical" evidence="1">
    <location>
        <begin position="165"/>
        <end position="185"/>
    </location>
</feature>
<feature type="transmembrane region" description="Helical" evidence="1">
    <location>
        <begin position="41"/>
        <end position="61"/>
    </location>
</feature>
<dbReference type="CDD" id="cd03506">
    <property type="entry name" value="Delta6-FADS-like"/>
    <property type="match status" value="1"/>
</dbReference>
<sequence length="364" mass="42382">MSFKKLKFVKPEESDFSTTLKERVNHYFNTNNLSKHGNASMILKTMLMLIMFLAPLVILNTGIVSSKLLLFGLYICSGIGMAGVGMAVMHDANHGSYSKNRNVNKYLGYTMNLIGANANVWKIQHNVLHHTYTNIDGLDDDINAPLFLRFSPNAKRYWVHKFQHFYVWIFYGLSTISWITTKDYIRINRYRKMGFFKKENEFRRELFKLTGWKLFYYSFAIVLPLIMIPIAWWIVLLAFCTMHFITGFITSIIFQVAHVIPTTKFPATGESDLIANDWFIHQLETTCNYSPKSKFFSWLIGGLNFQIEHHLFPNICHVHYRKLSKIVKQTAKEYNLPYLTHKTFASAILGHIKMLHQLGRPQLV</sequence>
<keyword evidence="1" id="KW-0812">Transmembrane</keyword>
<evidence type="ECO:0000259" key="2">
    <source>
        <dbReference type="Pfam" id="PF00487"/>
    </source>
</evidence>
<dbReference type="InterPro" id="IPR012171">
    <property type="entry name" value="Fatty_acid_desaturase"/>
</dbReference>
<gene>
    <name evidence="3" type="ORF">QQ020_12615</name>
</gene>
<evidence type="ECO:0000313" key="4">
    <source>
        <dbReference type="Proteomes" id="UP001172083"/>
    </source>
</evidence>
<dbReference type="PANTHER" id="PTHR19353:SF19">
    <property type="entry name" value="DELTA(5) FATTY ACID DESATURASE C-RELATED"/>
    <property type="match status" value="1"/>
</dbReference>
<protein>
    <submittedName>
        <fullName evidence="3">Acyl-CoA desaturase</fullName>
        <ecNumber evidence="3">1.14.19.-</ecNumber>
    </submittedName>
</protein>
<keyword evidence="3" id="KW-0560">Oxidoreductase</keyword>
<feature type="transmembrane region" description="Helical" evidence="1">
    <location>
        <begin position="68"/>
        <end position="89"/>
    </location>
</feature>
<feature type="domain" description="Fatty acid desaturase" evidence="2">
    <location>
        <begin position="70"/>
        <end position="340"/>
    </location>
</feature>
<dbReference type="Pfam" id="PF00487">
    <property type="entry name" value="FA_desaturase"/>
    <property type="match status" value="1"/>
</dbReference>
<reference evidence="3" key="1">
    <citation type="submission" date="2023-06" db="EMBL/GenBank/DDBJ databases">
        <title>Genomic of Agaribacillus aureum.</title>
        <authorList>
            <person name="Wang G."/>
        </authorList>
    </citation>
    <scope>NUCLEOTIDE SEQUENCE</scope>
    <source>
        <strain evidence="3">BMA12</strain>
    </source>
</reference>
<dbReference type="PIRSF" id="PIRSF015921">
    <property type="entry name" value="FA_sphinglp_des"/>
    <property type="match status" value="1"/>
</dbReference>
<accession>A0ABT8L7Z8</accession>
<evidence type="ECO:0000256" key="1">
    <source>
        <dbReference type="SAM" id="Phobius"/>
    </source>
</evidence>
<dbReference type="PANTHER" id="PTHR19353">
    <property type="entry name" value="FATTY ACID DESATURASE 2"/>
    <property type="match status" value="1"/>
</dbReference>
<feature type="transmembrane region" description="Helical" evidence="1">
    <location>
        <begin position="206"/>
        <end position="226"/>
    </location>
</feature>
<proteinExistence type="predicted"/>
<dbReference type="EC" id="1.14.19.-" evidence="3"/>
<dbReference type="EMBL" id="JAUJEB010000001">
    <property type="protein sequence ID" value="MDN5212900.1"/>
    <property type="molecule type" value="Genomic_DNA"/>
</dbReference>